<dbReference type="InterPro" id="IPR003959">
    <property type="entry name" value="ATPase_AAA_core"/>
</dbReference>
<dbReference type="InterPro" id="IPR003960">
    <property type="entry name" value="ATPase_AAA_CS"/>
</dbReference>
<dbReference type="Gene3D" id="1.10.8.60">
    <property type="match status" value="1"/>
</dbReference>
<organism evidence="8 9">
    <name type="scientific">Rhizopus oryzae</name>
    <name type="common">Mucormycosis agent</name>
    <name type="synonym">Rhizopus arrhizus var. delemar</name>
    <dbReference type="NCBI Taxonomy" id="64495"/>
    <lineage>
        <taxon>Eukaryota</taxon>
        <taxon>Fungi</taxon>
        <taxon>Fungi incertae sedis</taxon>
        <taxon>Mucoromycota</taxon>
        <taxon>Mucoromycotina</taxon>
        <taxon>Mucoromycetes</taxon>
        <taxon>Mucorales</taxon>
        <taxon>Mucorineae</taxon>
        <taxon>Rhizopodaceae</taxon>
        <taxon>Rhizopus</taxon>
    </lineage>
</organism>
<dbReference type="GO" id="GO:0005524">
    <property type="term" value="F:ATP binding"/>
    <property type="evidence" value="ECO:0007669"/>
    <property type="project" value="UniProtKB-KW"/>
</dbReference>
<dbReference type="PROSITE" id="PS00674">
    <property type="entry name" value="AAA"/>
    <property type="match status" value="1"/>
</dbReference>
<comment type="subcellular location">
    <subcellularLocation>
        <location evidence="1">Mitochondrion outer membrane</location>
        <topology evidence="1">Single-pass membrane protein</topology>
    </subcellularLocation>
</comment>
<dbReference type="GO" id="GO:0016887">
    <property type="term" value="F:ATP hydrolysis activity"/>
    <property type="evidence" value="ECO:0007669"/>
    <property type="project" value="InterPro"/>
</dbReference>
<keyword evidence="2" id="KW-0547">Nucleotide-binding</keyword>
<keyword evidence="5" id="KW-0496">Mitochondrion</keyword>
<keyword evidence="3" id="KW-0472">Membrane</keyword>
<dbReference type="InterPro" id="IPR003593">
    <property type="entry name" value="AAA+_ATPase"/>
</dbReference>
<feature type="domain" description="AAA+ ATPase" evidence="7">
    <location>
        <begin position="548"/>
        <end position="685"/>
    </location>
</feature>
<sequence length="794" mass="89675">MSILLHRSSSRISRHCIRKWLHTTRACFNVEKPTIEPSLHKITRGRSKSINRKRLAAIKLPDTFLSSNYFDCSSLKQSIETHPYDSIIDNVLWKELKCSVRSSLSSKGSMAALNHTDHLELIIPNAGACYLQDHIARRIAFNMKADLFILDSFDFMSLAQKTFNRYPASLLPLISAQDMDSNAMLTMKQLSDEEKTIEIKDLIKDDLVKTYKDEQKDIIESEENKKEVYSDEKMTVKLNEKEYDVDIGELIASEKEKTEGVTISLLNQVSFKYTNMFKNALSETKNSKIIYLRDCAVMQDAFTRLMLKSLVTAVEDLKQKGHSLMILASHSHKSSIKELFVPILSNMRSMTLLPTLEQWDTWKRIMKEDEAKRTAEINAKGLITICNQKNVLKLEMPSQQEALMHGLMGLKDISNTVWTLQEVDRRAAVAIGHAIENERNVLELIDFEVAHDVVSQASQLSEQSLGQLKSTRHIALQANGSVNLQTLKQTCNKYEKKLLSRIVDPNKVQGSFSDVRASPSTIDTLQSLISLPLIRPDLFKHGILKKNFIPGVLLFGPPGTGKTMLAKAVAKESGSRMLDIQASDIYDMYVGQGEKNVRAIFSLARKLSPCVVFIDEVDSLMTKRGSDHSSKSHREIINQFMVEWDGLSSNNEGVIVMAATNRPFDLDDAVLRRMPRRILVDLPTEQDRLEILKILLKDEQYQASLEELAKSTKHYSGSDLKNVCVTAALRAVQEQVKAKESSPIILTMNHFKEALKMVPPSSSEEMGSLVEIRKWDSQFGDGKKKKKTSIGFSS</sequence>
<keyword evidence="4" id="KW-0067">ATP-binding</keyword>
<dbReference type="Pfam" id="PF17862">
    <property type="entry name" value="AAA_lid_3"/>
    <property type="match status" value="1"/>
</dbReference>
<evidence type="ECO:0000313" key="8">
    <source>
        <dbReference type="EMBL" id="KAG1549898.1"/>
    </source>
</evidence>
<dbReference type="OrthoDB" id="39734at2759"/>
<keyword evidence="6" id="KW-0175">Coiled coil</keyword>
<feature type="coiled-coil region" evidence="6">
    <location>
        <begin position="204"/>
        <end position="232"/>
    </location>
</feature>
<dbReference type="GO" id="GO:0005741">
    <property type="term" value="C:mitochondrial outer membrane"/>
    <property type="evidence" value="ECO:0007669"/>
    <property type="project" value="UniProtKB-SubCell"/>
</dbReference>
<evidence type="ECO:0000313" key="9">
    <source>
        <dbReference type="Proteomes" id="UP000717996"/>
    </source>
</evidence>
<evidence type="ECO:0000256" key="6">
    <source>
        <dbReference type="SAM" id="Coils"/>
    </source>
</evidence>
<dbReference type="InterPro" id="IPR051701">
    <property type="entry name" value="Mito_OM_Translocase_MSP1"/>
</dbReference>
<evidence type="ECO:0000256" key="2">
    <source>
        <dbReference type="ARBA" id="ARBA00022741"/>
    </source>
</evidence>
<dbReference type="SMART" id="SM00382">
    <property type="entry name" value="AAA"/>
    <property type="match status" value="1"/>
</dbReference>
<keyword evidence="3" id="KW-1000">Mitochondrion outer membrane</keyword>
<evidence type="ECO:0000259" key="7">
    <source>
        <dbReference type="SMART" id="SM00382"/>
    </source>
</evidence>
<comment type="caution">
    <text evidence="8">The sequence shown here is derived from an EMBL/GenBank/DDBJ whole genome shotgun (WGS) entry which is preliminary data.</text>
</comment>
<dbReference type="Proteomes" id="UP000717996">
    <property type="component" value="Unassembled WGS sequence"/>
</dbReference>
<gene>
    <name evidence="8" type="ORF">G6F51_002782</name>
</gene>
<reference evidence="8" key="1">
    <citation type="journal article" date="2020" name="Microb. Genom.">
        <title>Genetic diversity of clinical and environmental Mucorales isolates obtained from an investigation of mucormycosis cases among solid organ transplant recipients.</title>
        <authorList>
            <person name="Nguyen M.H."/>
            <person name="Kaul D."/>
            <person name="Muto C."/>
            <person name="Cheng S.J."/>
            <person name="Richter R.A."/>
            <person name="Bruno V.M."/>
            <person name="Liu G."/>
            <person name="Beyhan S."/>
            <person name="Sundermann A.J."/>
            <person name="Mounaud S."/>
            <person name="Pasculle A.W."/>
            <person name="Nierman W.C."/>
            <person name="Driscoll E."/>
            <person name="Cumbie R."/>
            <person name="Clancy C.J."/>
            <person name="Dupont C.L."/>
        </authorList>
    </citation>
    <scope>NUCLEOTIDE SEQUENCE</scope>
    <source>
        <strain evidence="8">GL16</strain>
    </source>
</reference>
<dbReference type="Gene3D" id="3.40.50.300">
    <property type="entry name" value="P-loop containing nucleotide triphosphate hydrolases"/>
    <property type="match status" value="1"/>
</dbReference>
<dbReference type="Pfam" id="PF00004">
    <property type="entry name" value="AAA"/>
    <property type="match status" value="1"/>
</dbReference>
<dbReference type="InterPro" id="IPR041569">
    <property type="entry name" value="AAA_lid_3"/>
</dbReference>
<protein>
    <recommendedName>
        <fullName evidence="7">AAA+ ATPase domain-containing protein</fullName>
    </recommendedName>
</protein>
<dbReference type="PANTHER" id="PTHR45644">
    <property type="entry name" value="AAA ATPASE, PUTATIVE (AFU_ORTHOLOGUE AFUA_2G12920)-RELATED-RELATED"/>
    <property type="match status" value="1"/>
</dbReference>
<dbReference type="InterPro" id="IPR027417">
    <property type="entry name" value="P-loop_NTPase"/>
</dbReference>
<evidence type="ECO:0000256" key="4">
    <source>
        <dbReference type="ARBA" id="ARBA00022840"/>
    </source>
</evidence>
<evidence type="ECO:0000256" key="3">
    <source>
        <dbReference type="ARBA" id="ARBA00022787"/>
    </source>
</evidence>
<dbReference type="AlphaFoldDB" id="A0A9P6YJX4"/>
<dbReference type="SUPFAM" id="SSF52540">
    <property type="entry name" value="P-loop containing nucleoside triphosphate hydrolases"/>
    <property type="match status" value="1"/>
</dbReference>
<proteinExistence type="predicted"/>
<accession>A0A9P6YJX4</accession>
<name>A0A9P6YJX4_RHIOR</name>
<dbReference type="EMBL" id="JAANIT010000249">
    <property type="protein sequence ID" value="KAG1549898.1"/>
    <property type="molecule type" value="Genomic_DNA"/>
</dbReference>
<evidence type="ECO:0000256" key="5">
    <source>
        <dbReference type="ARBA" id="ARBA00023128"/>
    </source>
</evidence>
<evidence type="ECO:0000256" key="1">
    <source>
        <dbReference type="ARBA" id="ARBA00004572"/>
    </source>
</evidence>
<dbReference type="PANTHER" id="PTHR45644:SF56">
    <property type="entry name" value="AAA ATPASE, PUTATIVE (AFU_ORTHOLOGUE AFUA_2G12920)-RELATED"/>
    <property type="match status" value="1"/>
</dbReference>